<evidence type="ECO:0000256" key="1">
    <source>
        <dbReference type="SAM" id="MobiDB-lite"/>
    </source>
</evidence>
<reference evidence="3" key="1">
    <citation type="journal article" name="DNA Res.">
        <title>The physiological potential of anammox bacteria as revealed by their core genome structure.</title>
        <authorList>
            <person name="Okubo T."/>
            <person name="Toyoda A."/>
            <person name="Fukuhara K."/>
            <person name="Uchiyama I."/>
            <person name="Harigaya Y."/>
            <person name="Kuroiwa M."/>
            <person name="Suzuki T."/>
            <person name="Murakami Y."/>
            <person name="Suwa Y."/>
            <person name="Takami H."/>
        </authorList>
    </citation>
    <scope>NUCLEOTIDE SEQUENCE</scope>
    <source>
        <strain evidence="3">317325-2</strain>
    </source>
</reference>
<dbReference type="EMBL" id="AP021858">
    <property type="protein sequence ID" value="BBO23138.1"/>
    <property type="molecule type" value="Genomic_DNA"/>
</dbReference>
<gene>
    <name evidence="3" type="ORF">NPRO_07330</name>
</gene>
<dbReference type="InterPro" id="IPR011050">
    <property type="entry name" value="Pectin_lyase_fold/virulence"/>
</dbReference>
<protein>
    <recommendedName>
        <fullName evidence="2">Right handed beta helix domain-containing protein</fullName>
    </recommendedName>
</protein>
<organism evidence="3 4">
    <name type="scientific">Candidatus Nitrosymbiomonas proteolyticus</name>
    <dbReference type="NCBI Taxonomy" id="2608984"/>
    <lineage>
        <taxon>Bacteria</taxon>
        <taxon>Bacillati</taxon>
        <taxon>Armatimonadota</taxon>
        <taxon>Armatimonadota incertae sedis</taxon>
        <taxon>Candidatus Nitrosymbiomonas</taxon>
    </lineage>
</organism>
<dbReference type="Pfam" id="PF13229">
    <property type="entry name" value="Beta_helix"/>
    <property type="match status" value="1"/>
</dbReference>
<dbReference type="KEGG" id="npy:NPRO_07330"/>
<evidence type="ECO:0000313" key="3">
    <source>
        <dbReference type="EMBL" id="BBO23138.1"/>
    </source>
</evidence>
<evidence type="ECO:0000313" key="4">
    <source>
        <dbReference type="Proteomes" id="UP000662873"/>
    </source>
</evidence>
<proteinExistence type="predicted"/>
<dbReference type="InterPro" id="IPR012334">
    <property type="entry name" value="Pectin_lyas_fold"/>
</dbReference>
<sequence>MQALHALIVAGIVAANSAFPSAEQGGSAVRVRNSEELRRALQNAPPGTDVLLEPGEYQGGLHFVGLRGSLARPILIRASDPKSPPRFVGGGLQFSKVSHLEIRDLAISGAKTNGLNIDDGGNLRQPSHHVVLRNIRVSDLPQGNHDGIKLSGIDDFLVADSVVERWGGSGIDMVGCHRGKIVGCTFRAGGDSGVQAKGGSSEISVVRCRFENPGHRGVNAGGSTGFEYFRPPLSDMPSNGKYEAKSITVEGCEFVGGVTPIAFVGVDGAVFRFNTVFEPERWAFRILQETREPGFVASRDGQFESNLIVFRSDRWFSGGVNVGPGTQPESFRFARNFWLCSDKPSSSRPQLPTPEIGGTYGLDPGVIDPTKGDVRVREGSPAQAVGAHAYRTADETLFSRLVSPTPAK</sequence>
<name>A0A809R912_9BACT</name>
<accession>A0A809R912</accession>
<feature type="domain" description="Right handed beta helix" evidence="2">
    <location>
        <begin position="91"/>
        <end position="221"/>
    </location>
</feature>
<feature type="region of interest" description="Disordered" evidence="1">
    <location>
        <begin position="343"/>
        <end position="364"/>
    </location>
</feature>
<dbReference type="SMART" id="SM00710">
    <property type="entry name" value="PbH1"/>
    <property type="match status" value="6"/>
</dbReference>
<dbReference type="InterPro" id="IPR006626">
    <property type="entry name" value="PbH1"/>
</dbReference>
<dbReference type="InterPro" id="IPR039448">
    <property type="entry name" value="Beta_helix"/>
</dbReference>
<dbReference type="SUPFAM" id="SSF51126">
    <property type="entry name" value="Pectin lyase-like"/>
    <property type="match status" value="1"/>
</dbReference>
<dbReference type="Gene3D" id="2.160.20.10">
    <property type="entry name" value="Single-stranded right-handed beta-helix, Pectin lyase-like"/>
    <property type="match status" value="1"/>
</dbReference>
<evidence type="ECO:0000259" key="2">
    <source>
        <dbReference type="Pfam" id="PF13229"/>
    </source>
</evidence>
<dbReference type="AlphaFoldDB" id="A0A809R912"/>
<dbReference type="Proteomes" id="UP000662873">
    <property type="component" value="Chromosome"/>
</dbReference>